<dbReference type="Proteomes" id="UP001359559">
    <property type="component" value="Unassembled WGS sequence"/>
</dbReference>
<evidence type="ECO:0000313" key="3">
    <source>
        <dbReference type="Proteomes" id="UP001359559"/>
    </source>
</evidence>
<organism evidence="2 3">
    <name type="scientific">Clitoria ternatea</name>
    <name type="common">Butterfly pea</name>
    <dbReference type="NCBI Taxonomy" id="43366"/>
    <lineage>
        <taxon>Eukaryota</taxon>
        <taxon>Viridiplantae</taxon>
        <taxon>Streptophyta</taxon>
        <taxon>Embryophyta</taxon>
        <taxon>Tracheophyta</taxon>
        <taxon>Spermatophyta</taxon>
        <taxon>Magnoliopsida</taxon>
        <taxon>eudicotyledons</taxon>
        <taxon>Gunneridae</taxon>
        <taxon>Pentapetalae</taxon>
        <taxon>rosids</taxon>
        <taxon>fabids</taxon>
        <taxon>Fabales</taxon>
        <taxon>Fabaceae</taxon>
        <taxon>Papilionoideae</taxon>
        <taxon>50 kb inversion clade</taxon>
        <taxon>NPAAA clade</taxon>
        <taxon>indigoferoid/millettioid clade</taxon>
        <taxon>Phaseoleae</taxon>
        <taxon>Clitoria</taxon>
    </lineage>
</organism>
<accession>A0AAN9IHD6</accession>
<protein>
    <submittedName>
        <fullName evidence="2">Uncharacterized protein</fullName>
    </submittedName>
</protein>
<sequence length="432" mass="49793">MESTIQFLEKTLHEKDQEMQTARCSMAHTLEENEAKWRNSLFQKGKQIINFEKKLSDGVYVFSDEILSLTERVKDLEAEFCDKCGESRRDLTISSSFTSNSLLFKSDTAINITEVFLELYKQLQPSLSEDAGKIDLKELTEAILCTIIHLKKLVETKPTSFEYEINSHNELIRRRIRDDGLFPNEVESADDEHKVLFGLEADNVQLSERIFGLEAETRCLIEEMESTHLALENSENIVVNLKAEISRMETFDEAQKEEIAFKGETINADLDVLLQKTKNQDQIAGICDTHKRIASNIVLEVYDLCADKAMVEAALQEEQKKVKVYETKLDNLQAEYDVMGQNYTEELAAIRERQETLMVDHEKVIALLENVKSNEVQLKGSVRRLKVELKATELEKLQATEEISELQVQLQRTEMLQDEIFILKRSLYEAEY</sequence>
<feature type="coiled-coil region" evidence="1">
    <location>
        <begin position="308"/>
        <end position="342"/>
    </location>
</feature>
<evidence type="ECO:0000313" key="2">
    <source>
        <dbReference type="EMBL" id="KAK7278619.1"/>
    </source>
</evidence>
<gene>
    <name evidence="2" type="ORF">RJT34_23652</name>
</gene>
<dbReference type="PANTHER" id="PTHR47270">
    <property type="entry name" value="PROTEIN MLP1-LIKE"/>
    <property type="match status" value="1"/>
</dbReference>
<dbReference type="EMBL" id="JAYKXN010000006">
    <property type="protein sequence ID" value="KAK7278619.1"/>
    <property type="molecule type" value="Genomic_DNA"/>
</dbReference>
<evidence type="ECO:0000256" key="1">
    <source>
        <dbReference type="SAM" id="Coils"/>
    </source>
</evidence>
<keyword evidence="3" id="KW-1185">Reference proteome</keyword>
<proteinExistence type="predicted"/>
<name>A0AAN9IHD6_CLITE</name>
<dbReference type="PANTHER" id="PTHR47270:SF13">
    <property type="entry name" value="HEAVY CHAIN-LIKE PROTEIN, PUTATIVE-RELATED"/>
    <property type="match status" value="1"/>
</dbReference>
<reference evidence="2 3" key="1">
    <citation type="submission" date="2024-01" db="EMBL/GenBank/DDBJ databases">
        <title>The genomes of 5 underutilized Papilionoideae crops provide insights into root nodulation and disease resistance.</title>
        <authorList>
            <person name="Yuan L."/>
        </authorList>
    </citation>
    <scope>NUCLEOTIDE SEQUENCE [LARGE SCALE GENOMIC DNA]</scope>
    <source>
        <strain evidence="2">LY-2023</strain>
        <tissue evidence="2">Leaf</tissue>
    </source>
</reference>
<dbReference type="AlphaFoldDB" id="A0AAN9IHD6"/>
<comment type="caution">
    <text evidence="2">The sequence shown here is derived from an EMBL/GenBank/DDBJ whole genome shotgun (WGS) entry which is preliminary data.</text>
</comment>
<keyword evidence="1" id="KW-0175">Coiled coil</keyword>
<feature type="coiled-coil region" evidence="1">
    <location>
        <begin position="382"/>
        <end position="416"/>
    </location>
</feature>